<proteinExistence type="predicted"/>
<name>A0A0F9I359_9ZZZZ</name>
<comment type="caution">
    <text evidence="1">The sequence shown here is derived from an EMBL/GenBank/DDBJ whole genome shotgun (WGS) entry which is preliminary data.</text>
</comment>
<reference evidence="1" key="1">
    <citation type="journal article" date="2015" name="Nature">
        <title>Complex archaea that bridge the gap between prokaryotes and eukaryotes.</title>
        <authorList>
            <person name="Spang A."/>
            <person name="Saw J.H."/>
            <person name="Jorgensen S.L."/>
            <person name="Zaremba-Niedzwiedzka K."/>
            <person name="Martijn J."/>
            <person name="Lind A.E."/>
            <person name="van Eijk R."/>
            <person name="Schleper C."/>
            <person name="Guy L."/>
            <person name="Ettema T.J."/>
        </authorList>
    </citation>
    <scope>NUCLEOTIDE SEQUENCE</scope>
</reference>
<dbReference type="AlphaFoldDB" id="A0A0F9I359"/>
<gene>
    <name evidence="1" type="ORF">LCGC14_1709680</name>
</gene>
<organism evidence="1">
    <name type="scientific">marine sediment metagenome</name>
    <dbReference type="NCBI Taxonomy" id="412755"/>
    <lineage>
        <taxon>unclassified sequences</taxon>
        <taxon>metagenomes</taxon>
        <taxon>ecological metagenomes</taxon>
    </lineage>
</organism>
<sequence length="102" mass="11773">MSKFLEDGFYWVDEEVYFVFDGVNSLYDDEKQNYAIIHVNEMTDESAHPSIITLNGEENLIGAKAEANRVLDACPLIGEQANSNDPKKVMQYFRARFRKVMM</sequence>
<feature type="non-terminal residue" evidence="1">
    <location>
        <position position="102"/>
    </location>
</feature>
<dbReference type="EMBL" id="LAZR01015229">
    <property type="protein sequence ID" value="KKM14089.1"/>
    <property type="molecule type" value="Genomic_DNA"/>
</dbReference>
<protein>
    <submittedName>
        <fullName evidence="1">Uncharacterized protein</fullName>
    </submittedName>
</protein>
<evidence type="ECO:0000313" key="1">
    <source>
        <dbReference type="EMBL" id="KKM14089.1"/>
    </source>
</evidence>
<accession>A0A0F9I359</accession>